<accession>B6VVT2</accession>
<evidence type="ECO:0000259" key="6">
    <source>
        <dbReference type="Pfam" id="PF08240"/>
    </source>
</evidence>
<dbReference type="PANTHER" id="PTHR42813">
    <property type="entry name" value="ZINC-TYPE ALCOHOL DEHYDROGENASE-LIKE"/>
    <property type="match status" value="1"/>
</dbReference>
<reference evidence="7 8" key="1">
    <citation type="submission" date="2008-10" db="EMBL/GenBank/DDBJ databases">
        <title>Draft genome sequence of Bacteroides dorei (DSM 17855).</title>
        <authorList>
            <person name="Sudarsanam P."/>
            <person name="Ley R."/>
            <person name="Guruge J."/>
            <person name="Turnbaugh P.J."/>
            <person name="Mahowald M."/>
            <person name="Liep D."/>
            <person name="Gordon J."/>
        </authorList>
    </citation>
    <scope>NUCLEOTIDE SEQUENCE [LARGE SCALE GENOMIC DNA]</scope>
    <source>
        <strain evidence="7 8">DSM 17855</strain>
    </source>
</reference>
<comment type="similarity">
    <text evidence="2">Belongs to the zinc-containing alcohol dehydrogenase family.</text>
</comment>
<keyword evidence="4" id="KW-0862">Zinc</keyword>
<evidence type="ECO:0000256" key="5">
    <source>
        <dbReference type="ARBA" id="ARBA00023002"/>
    </source>
</evidence>
<name>B6VVT2_9BACT</name>
<dbReference type="GO" id="GO:0008270">
    <property type="term" value="F:zinc ion binding"/>
    <property type="evidence" value="ECO:0007669"/>
    <property type="project" value="InterPro"/>
</dbReference>
<dbReference type="EMBL" id="ABWZ01000027">
    <property type="protein sequence ID" value="EEB26139.1"/>
    <property type="molecule type" value="Genomic_DNA"/>
</dbReference>
<protein>
    <recommendedName>
        <fullName evidence="6">Alcohol dehydrogenase-like N-terminal domain-containing protein</fullName>
    </recommendedName>
</protein>
<feature type="domain" description="Alcohol dehydrogenase-like N-terminal" evidence="6">
    <location>
        <begin position="52"/>
        <end position="156"/>
    </location>
</feature>
<evidence type="ECO:0000256" key="1">
    <source>
        <dbReference type="ARBA" id="ARBA00001947"/>
    </source>
</evidence>
<dbReference type="CDD" id="cd05278">
    <property type="entry name" value="FDH_like"/>
    <property type="match status" value="1"/>
</dbReference>
<organism evidence="7 8">
    <name type="scientific">Phocaeicola dorei DSM 17855</name>
    <dbReference type="NCBI Taxonomy" id="483217"/>
    <lineage>
        <taxon>Bacteria</taxon>
        <taxon>Pseudomonadati</taxon>
        <taxon>Bacteroidota</taxon>
        <taxon>Bacteroidia</taxon>
        <taxon>Bacteroidales</taxon>
        <taxon>Bacteroidaceae</taxon>
        <taxon>Phocaeicola</taxon>
    </lineage>
</organism>
<dbReference type="GO" id="GO:0016491">
    <property type="term" value="F:oxidoreductase activity"/>
    <property type="evidence" value="ECO:0007669"/>
    <property type="project" value="UniProtKB-KW"/>
</dbReference>
<dbReference type="Pfam" id="PF13602">
    <property type="entry name" value="ADH_zinc_N_2"/>
    <property type="match status" value="1"/>
</dbReference>
<proteinExistence type="inferred from homology"/>
<evidence type="ECO:0000256" key="2">
    <source>
        <dbReference type="ARBA" id="ARBA00008072"/>
    </source>
</evidence>
<dbReference type="SUPFAM" id="SSF51735">
    <property type="entry name" value="NAD(P)-binding Rossmann-fold domains"/>
    <property type="match status" value="1"/>
</dbReference>
<sequence>MAAIIYVCILSLHRFIKITIKEEKEIMLAYTYIKQGKFELIEKPKPELRDSRDAIVRVTLGSICTSDLHIKHGGVPRAVPGITVGHEMVGIVEQTGRDVELVKPGDRVTVNVETFCGECFFCRHGYVNNCADPNGGWALGCRIDGGQTEYVRVPYADQGLNLIPDSVSDEQALFVGDILATGFWAARISEITEEDTVLVIGAGSTGICTLLCVMLRKPQRIVVCEQSSERIRFVREHYPQVEVVTPEECKEFVLQSGPHGGADVVFEVAGGEDTFRLAWECARPNAVVILVALYDRPQILPLPDMYGKNLIFKTGGVDGCDCAEILRLIEMGKIDTTPLITHRFPLDQIETAYQIFENRQDGVIKVAVAMEAGM</sequence>
<keyword evidence="3" id="KW-0479">Metal-binding</keyword>
<dbReference type="PANTHER" id="PTHR42813:SF4">
    <property type="entry name" value="NADP-DEPENDENT ISOPROPANOL DEHYDROGENASE"/>
    <property type="match status" value="1"/>
</dbReference>
<evidence type="ECO:0000313" key="7">
    <source>
        <dbReference type="EMBL" id="EEB26139.1"/>
    </source>
</evidence>
<dbReference type="Gene3D" id="3.90.180.10">
    <property type="entry name" value="Medium-chain alcohol dehydrogenases, catalytic domain"/>
    <property type="match status" value="1"/>
</dbReference>
<keyword evidence="5" id="KW-0560">Oxidoreductase</keyword>
<reference evidence="7 8" key="2">
    <citation type="submission" date="2008-10" db="EMBL/GenBank/DDBJ databases">
        <authorList>
            <person name="Fulton L."/>
            <person name="Clifton S."/>
            <person name="Fulton B."/>
            <person name="Xu J."/>
            <person name="Minx P."/>
            <person name="Pepin K.H."/>
            <person name="Johnson M."/>
            <person name="Thiruvilangam P."/>
            <person name="Bhonagiri V."/>
            <person name="Nash W.E."/>
            <person name="Mardis E.R."/>
            <person name="Wilson R.K."/>
        </authorList>
    </citation>
    <scope>NUCLEOTIDE SEQUENCE [LARGE SCALE GENOMIC DNA]</scope>
    <source>
        <strain evidence="7 8">DSM 17855</strain>
    </source>
</reference>
<evidence type="ECO:0000313" key="8">
    <source>
        <dbReference type="Proteomes" id="UP000004849"/>
    </source>
</evidence>
<dbReference type="Proteomes" id="UP000004849">
    <property type="component" value="Unassembled WGS sequence"/>
</dbReference>
<evidence type="ECO:0000256" key="3">
    <source>
        <dbReference type="ARBA" id="ARBA00022723"/>
    </source>
</evidence>
<evidence type="ECO:0000256" key="4">
    <source>
        <dbReference type="ARBA" id="ARBA00022833"/>
    </source>
</evidence>
<dbReference type="AlphaFoldDB" id="B6VVT2"/>
<dbReference type="InterPro" id="IPR011032">
    <property type="entry name" value="GroES-like_sf"/>
</dbReference>
<gene>
    <name evidence="7" type="ORF">BACDOR_01390</name>
</gene>
<dbReference type="SUPFAM" id="SSF50129">
    <property type="entry name" value="GroES-like"/>
    <property type="match status" value="1"/>
</dbReference>
<dbReference type="PROSITE" id="PS00059">
    <property type="entry name" value="ADH_ZINC"/>
    <property type="match status" value="1"/>
</dbReference>
<dbReference type="HOGENOM" id="CLU_026673_11_3_10"/>
<dbReference type="Pfam" id="PF08240">
    <property type="entry name" value="ADH_N"/>
    <property type="match status" value="1"/>
</dbReference>
<dbReference type="InterPro" id="IPR002328">
    <property type="entry name" value="ADH_Zn_CS"/>
</dbReference>
<dbReference type="InterPro" id="IPR013154">
    <property type="entry name" value="ADH-like_N"/>
</dbReference>
<comment type="cofactor">
    <cofactor evidence="1">
        <name>Zn(2+)</name>
        <dbReference type="ChEBI" id="CHEBI:29105"/>
    </cofactor>
</comment>
<dbReference type="Gene3D" id="3.40.50.720">
    <property type="entry name" value="NAD(P)-binding Rossmann-like Domain"/>
    <property type="match status" value="1"/>
</dbReference>
<dbReference type="InterPro" id="IPR036291">
    <property type="entry name" value="NAD(P)-bd_dom_sf"/>
</dbReference>